<organism evidence="2 3">
    <name type="scientific">Dovyalis caffra</name>
    <dbReference type="NCBI Taxonomy" id="77055"/>
    <lineage>
        <taxon>Eukaryota</taxon>
        <taxon>Viridiplantae</taxon>
        <taxon>Streptophyta</taxon>
        <taxon>Embryophyta</taxon>
        <taxon>Tracheophyta</taxon>
        <taxon>Spermatophyta</taxon>
        <taxon>Magnoliopsida</taxon>
        <taxon>eudicotyledons</taxon>
        <taxon>Gunneridae</taxon>
        <taxon>Pentapetalae</taxon>
        <taxon>rosids</taxon>
        <taxon>fabids</taxon>
        <taxon>Malpighiales</taxon>
        <taxon>Salicaceae</taxon>
        <taxon>Flacourtieae</taxon>
        <taxon>Dovyalis</taxon>
    </lineage>
</organism>
<comment type="caution">
    <text evidence="2">The sequence shown here is derived from an EMBL/GenBank/DDBJ whole genome shotgun (WGS) entry which is preliminary data.</text>
</comment>
<accession>A0AAV1SPJ9</accession>
<feature type="compositionally biased region" description="Pro residues" evidence="1">
    <location>
        <begin position="37"/>
        <end position="56"/>
    </location>
</feature>
<name>A0AAV1SPJ9_9ROSI</name>
<proteinExistence type="predicted"/>
<evidence type="ECO:0000313" key="2">
    <source>
        <dbReference type="EMBL" id="CAK7355521.1"/>
    </source>
</evidence>
<gene>
    <name evidence="2" type="ORF">DCAF_LOCUS25781</name>
</gene>
<evidence type="ECO:0000256" key="1">
    <source>
        <dbReference type="SAM" id="MobiDB-lite"/>
    </source>
</evidence>
<evidence type="ECO:0000313" key="3">
    <source>
        <dbReference type="Proteomes" id="UP001314170"/>
    </source>
</evidence>
<protein>
    <submittedName>
        <fullName evidence="2">Uncharacterized protein</fullName>
    </submittedName>
</protein>
<keyword evidence="3" id="KW-1185">Reference proteome</keyword>
<dbReference type="EMBL" id="CAWUPB010001195">
    <property type="protein sequence ID" value="CAK7355521.1"/>
    <property type="molecule type" value="Genomic_DNA"/>
</dbReference>
<dbReference type="AlphaFoldDB" id="A0AAV1SPJ9"/>
<sequence>MASTEPKQIVQAISFKSQIRDLKFYLSRSLQQSNLPLPLPLPPPPPPPPPQFREVE</sequence>
<feature type="region of interest" description="Disordered" evidence="1">
    <location>
        <begin position="34"/>
        <end position="56"/>
    </location>
</feature>
<dbReference type="Proteomes" id="UP001314170">
    <property type="component" value="Unassembled WGS sequence"/>
</dbReference>
<reference evidence="2 3" key="1">
    <citation type="submission" date="2024-01" db="EMBL/GenBank/DDBJ databases">
        <authorList>
            <person name="Waweru B."/>
        </authorList>
    </citation>
    <scope>NUCLEOTIDE SEQUENCE [LARGE SCALE GENOMIC DNA]</scope>
</reference>